<dbReference type="Proteomes" id="UP000467841">
    <property type="component" value="Unassembled WGS sequence"/>
</dbReference>
<dbReference type="EMBL" id="CACVBM020000255">
    <property type="protein sequence ID" value="CAA7016807.1"/>
    <property type="molecule type" value="Genomic_DNA"/>
</dbReference>
<keyword evidence="2" id="KW-1185">Reference proteome</keyword>
<dbReference type="AlphaFoldDB" id="A0A6D2HLG8"/>
<comment type="caution">
    <text evidence="1">The sequence shown here is derived from an EMBL/GenBank/DDBJ whole genome shotgun (WGS) entry which is preliminary data.</text>
</comment>
<evidence type="ECO:0000313" key="1">
    <source>
        <dbReference type="EMBL" id="CAA7016807.1"/>
    </source>
</evidence>
<protein>
    <submittedName>
        <fullName evidence="1">Uncharacterized protein</fullName>
    </submittedName>
</protein>
<accession>A0A6D2HLG8</accession>
<gene>
    <name evidence="1" type="ORF">MERR_LOCUS4042</name>
</gene>
<sequence>MKTDVDRYNFPEDYIATNPPNILIILKLHRATTKSDPVTPHELLVSTFGCLLVADEFLESVENIVTSQRPSWRADAESGKSISYIHLLTRLFFYNYMLYLTASKSLVLKCLKKGVLYL</sequence>
<evidence type="ECO:0000313" key="2">
    <source>
        <dbReference type="Proteomes" id="UP000467841"/>
    </source>
</evidence>
<reference evidence="1" key="1">
    <citation type="submission" date="2020-01" db="EMBL/GenBank/DDBJ databases">
        <authorList>
            <person name="Mishra B."/>
        </authorList>
    </citation>
    <scope>NUCLEOTIDE SEQUENCE [LARGE SCALE GENOMIC DNA]</scope>
</reference>
<name>A0A6D2HLG8_9BRAS</name>
<organism evidence="1 2">
    <name type="scientific">Microthlaspi erraticum</name>
    <dbReference type="NCBI Taxonomy" id="1685480"/>
    <lineage>
        <taxon>Eukaryota</taxon>
        <taxon>Viridiplantae</taxon>
        <taxon>Streptophyta</taxon>
        <taxon>Embryophyta</taxon>
        <taxon>Tracheophyta</taxon>
        <taxon>Spermatophyta</taxon>
        <taxon>Magnoliopsida</taxon>
        <taxon>eudicotyledons</taxon>
        <taxon>Gunneridae</taxon>
        <taxon>Pentapetalae</taxon>
        <taxon>rosids</taxon>
        <taxon>malvids</taxon>
        <taxon>Brassicales</taxon>
        <taxon>Brassicaceae</taxon>
        <taxon>Coluteocarpeae</taxon>
        <taxon>Microthlaspi</taxon>
    </lineage>
</organism>
<proteinExistence type="predicted"/>